<dbReference type="Proteomes" id="UP001148629">
    <property type="component" value="Unassembled WGS sequence"/>
</dbReference>
<gene>
    <name evidence="1" type="ORF">NM208_g13845</name>
</gene>
<evidence type="ECO:0000313" key="1">
    <source>
        <dbReference type="EMBL" id="KAJ3520127.1"/>
    </source>
</evidence>
<protein>
    <submittedName>
        <fullName evidence="1">Uncharacterized protein</fullName>
    </submittedName>
</protein>
<keyword evidence="2" id="KW-1185">Reference proteome</keyword>
<organism evidence="1 2">
    <name type="scientific">Fusarium decemcellulare</name>
    <dbReference type="NCBI Taxonomy" id="57161"/>
    <lineage>
        <taxon>Eukaryota</taxon>
        <taxon>Fungi</taxon>
        <taxon>Dikarya</taxon>
        <taxon>Ascomycota</taxon>
        <taxon>Pezizomycotina</taxon>
        <taxon>Sordariomycetes</taxon>
        <taxon>Hypocreomycetidae</taxon>
        <taxon>Hypocreales</taxon>
        <taxon>Nectriaceae</taxon>
        <taxon>Fusarium</taxon>
        <taxon>Fusarium decemcellulare species complex</taxon>
    </lineage>
</organism>
<evidence type="ECO:0000313" key="2">
    <source>
        <dbReference type="Proteomes" id="UP001148629"/>
    </source>
</evidence>
<sequence length="300" mass="32331">MRAWTSTALRVKPAFTAGNTLRLRGAARHLSTMQASNKLRTALNEDRKAFGAWQMIPGANVSRVLARSGVSWVLVDCEHGNLDDGAMHDAVPAIAVLGVSPIVRLPDMQGWMVKRALDSGAHGIVVPLLRTPDEARQLVQSAKFPPWGKRGFGSPIAPERFSPVPSFTEYLQQANDSLLTIVQIETKEALESIDEIAAVEGIDVLFIGPFDLGNNIGHPIIDGVMTQELKDAIARVLAASQKAGKKTGVYCTGGEQAKLFADQGFDMMNVVTDYTALDFVAKEQLSFANGSSKPARGKGY</sequence>
<accession>A0ACC1RK71</accession>
<name>A0ACC1RK71_9HYPO</name>
<reference evidence="1" key="1">
    <citation type="submission" date="2022-08" db="EMBL/GenBank/DDBJ databases">
        <title>Genome Sequence of Fusarium decemcellulare.</title>
        <authorList>
            <person name="Buettner E."/>
        </authorList>
    </citation>
    <scope>NUCLEOTIDE SEQUENCE</scope>
    <source>
        <strain evidence="1">Babe19</strain>
    </source>
</reference>
<comment type="caution">
    <text evidence="1">The sequence shown here is derived from an EMBL/GenBank/DDBJ whole genome shotgun (WGS) entry which is preliminary data.</text>
</comment>
<proteinExistence type="predicted"/>
<dbReference type="EMBL" id="JANRMS010002976">
    <property type="protein sequence ID" value="KAJ3520127.1"/>
    <property type="molecule type" value="Genomic_DNA"/>
</dbReference>